<dbReference type="PATRIC" id="fig|1638788.3.peg.934"/>
<feature type="compositionally biased region" description="Basic and acidic residues" evidence="1">
    <location>
        <begin position="48"/>
        <end position="74"/>
    </location>
</feature>
<dbReference type="Gene3D" id="1.10.287.2610">
    <property type="match status" value="1"/>
</dbReference>
<gene>
    <name evidence="2" type="ORF">VL20_929</name>
</gene>
<dbReference type="InterPro" id="IPR024271">
    <property type="entry name" value="DUF3782"/>
</dbReference>
<keyword evidence="3" id="KW-1185">Reference proteome</keyword>
<dbReference type="PANTHER" id="PTHR38753:SF1">
    <property type="entry name" value="SLR1441 PROTEIN"/>
    <property type="match status" value="1"/>
</dbReference>
<evidence type="ECO:0000256" key="1">
    <source>
        <dbReference type="SAM" id="MobiDB-lite"/>
    </source>
</evidence>
<dbReference type="RefSeq" id="WP_052275654.1">
    <property type="nucleotide sequence ID" value="NZ_CP011339.1"/>
</dbReference>
<sequence>MATTSEDVWRLLAELATAQAELTAAQKETDLLLKEVSQQQKENAQQQKETDRQLKETDRQQKETERRQQETDRQLKELGRQIGGLGAKFGSFTEGLALPSMETILRQRFGMEVISPSVRVSKDGQHLEIDVLAYTNGELNTAYIVEVKSHAREESITQLKSILQRFRRFFPEHKDKKLYGILASVDLSPELREKILQEGFYVARIHDQVFELDIPDNFQPRPY</sequence>
<dbReference type="Pfam" id="PF12644">
    <property type="entry name" value="DUF3782"/>
    <property type="match status" value="1"/>
</dbReference>
<protein>
    <recommendedName>
        <fullName evidence="4">DUF3782 domain-containing protein</fullName>
    </recommendedName>
</protein>
<dbReference type="InterPro" id="IPR011335">
    <property type="entry name" value="Restrct_endonuc-II-like"/>
</dbReference>
<evidence type="ECO:0000313" key="3">
    <source>
        <dbReference type="Proteomes" id="UP000068167"/>
    </source>
</evidence>
<dbReference type="PANTHER" id="PTHR38753">
    <property type="entry name" value="SLR1441 PROTEIN"/>
    <property type="match status" value="1"/>
</dbReference>
<evidence type="ECO:0000313" key="2">
    <source>
        <dbReference type="EMBL" id="AKV66118.1"/>
    </source>
</evidence>
<accession>A0A0K1RWH9</accession>
<evidence type="ECO:0008006" key="4">
    <source>
        <dbReference type="Google" id="ProtNLM"/>
    </source>
</evidence>
<dbReference type="SUPFAM" id="SSF52980">
    <property type="entry name" value="Restriction endonuclease-like"/>
    <property type="match status" value="1"/>
</dbReference>
<proteinExistence type="predicted"/>
<organism evidence="2 3">
    <name type="scientific">Microcystis panniformis FACHB-1757</name>
    <dbReference type="NCBI Taxonomy" id="1638788"/>
    <lineage>
        <taxon>Bacteria</taxon>
        <taxon>Bacillati</taxon>
        <taxon>Cyanobacteriota</taxon>
        <taxon>Cyanophyceae</taxon>
        <taxon>Oscillatoriophycideae</taxon>
        <taxon>Chroococcales</taxon>
        <taxon>Microcystaceae</taxon>
        <taxon>Microcystis</taxon>
    </lineage>
</organism>
<dbReference type="KEGG" id="mpk:VL20_929"/>
<feature type="region of interest" description="Disordered" evidence="1">
    <location>
        <begin position="36"/>
        <end position="74"/>
    </location>
</feature>
<feature type="compositionally biased region" description="Low complexity" evidence="1">
    <location>
        <begin position="38"/>
        <end position="47"/>
    </location>
</feature>
<reference evidence="2 3" key="1">
    <citation type="journal article" date="2016" name="Stand. Genomic Sci.">
        <title>Complete genome sequence and genomic characterization of Microcystis panniformis FACHB 1757 by third-generation sequencing.</title>
        <authorList>
            <person name="Zhang J.Y."/>
            <person name="Guan R."/>
            <person name="Zhang H.J."/>
            <person name="Li H."/>
            <person name="Xiao P."/>
            <person name="Yu G.L."/>
            <person name="Du L."/>
            <person name="Cao D.M."/>
            <person name="Zhu B.C."/>
            <person name="Li R.H."/>
            <person name="Lu Z.H."/>
        </authorList>
    </citation>
    <scope>NUCLEOTIDE SEQUENCE [LARGE SCALE GENOMIC DNA]</scope>
    <source>
        <strain evidence="2 3">FACHB-1757</strain>
    </source>
</reference>
<dbReference type="EMBL" id="CP011339">
    <property type="protein sequence ID" value="AKV66118.1"/>
    <property type="molecule type" value="Genomic_DNA"/>
</dbReference>
<dbReference type="AlphaFoldDB" id="A0A0K1RWH9"/>
<dbReference type="Proteomes" id="UP000068167">
    <property type="component" value="Chromosome"/>
</dbReference>
<name>A0A0K1RWH9_9CHRO</name>